<dbReference type="EMBL" id="BAAAZA010000021">
    <property type="protein sequence ID" value="GAA3885362.1"/>
    <property type="molecule type" value="Genomic_DNA"/>
</dbReference>
<reference evidence="2" key="1">
    <citation type="journal article" date="2019" name="Int. J. Syst. Evol. Microbiol.">
        <title>The Global Catalogue of Microorganisms (GCM) 10K type strain sequencing project: providing services to taxonomists for standard genome sequencing and annotation.</title>
        <authorList>
            <consortium name="The Broad Institute Genomics Platform"/>
            <consortium name="The Broad Institute Genome Sequencing Center for Infectious Disease"/>
            <person name="Wu L."/>
            <person name="Ma J."/>
        </authorList>
    </citation>
    <scope>NUCLEOTIDE SEQUENCE [LARGE SCALE GENOMIC DNA]</scope>
    <source>
        <strain evidence="2">JCM 16578</strain>
    </source>
</reference>
<evidence type="ECO:0000313" key="1">
    <source>
        <dbReference type="EMBL" id="GAA3885362.1"/>
    </source>
</evidence>
<keyword evidence="2" id="KW-1185">Reference proteome</keyword>
<evidence type="ECO:0000313" key="2">
    <source>
        <dbReference type="Proteomes" id="UP001501563"/>
    </source>
</evidence>
<gene>
    <name evidence="1" type="ORF">GCM10022207_60880</name>
</gene>
<comment type="caution">
    <text evidence="1">The sequence shown here is derived from an EMBL/GenBank/DDBJ whole genome shotgun (WGS) entry which is preliminary data.</text>
</comment>
<dbReference type="Proteomes" id="UP001501563">
    <property type="component" value="Unassembled WGS sequence"/>
</dbReference>
<sequence>MLAQTEGLHSAQRATARIDAIKTALTIGAGTGCAAASLLALRRQWLNEHTHVRQEAADAIAEFDTRERRITELYTPAAGQLASGSAPVRLAGLYAPEPLAQNHPDHRQTLMNVTCSYPRSPFKDLG</sequence>
<organism evidence="1 2">
    <name type="scientific">Streptomyces lannensis</name>
    <dbReference type="NCBI Taxonomy" id="766498"/>
    <lineage>
        <taxon>Bacteria</taxon>
        <taxon>Bacillati</taxon>
        <taxon>Actinomycetota</taxon>
        <taxon>Actinomycetes</taxon>
        <taxon>Kitasatosporales</taxon>
        <taxon>Streptomycetaceae</taxon>
        <taxon>Streptomyces</taxon>
    </lineage>
</organism>
<protein>
    <submittedName>
        <fullName evidence="1">Uncharacterized protein</fullName>
    </submittedName>
</protein>
<name>A0ABP7KTL3_9ACTN</name>
<proteinExistence type="predicted"/>
<accession>A0ABP7KTL3</accession>